<name>A0A512CA86_9BACT</name>
<dbReference type="Proteomes" id="UP000321301">
    <property type="component" value="Unassembled WGS sequence"/>
</dbReference>
<dbReference type="Pfam" id="PF08020">
    <property type="entry name" value="DUF1706"/>
    <property type="match status" value="1"/>
</dbReference>
<gene>
    <name evidence="1" type="ORF">CQA01_16570</name>
</gene>
<dbReference type="Gene3D" id="1.20.120.450">
    <property type="entry name" value="dinb family like domain"/>
    <property type="match status" value="1"/>
</dbReference>
<organism evidence="1 2">
    <name type="scientific">Cyclobacterium qasimii</name>
    <dbReference type="NCBI Taxonomy" id="1350429"/>
    <lineage>
        <taxon>Bacteria</taxon>
        <taxon>Pseudomonadati</taxon>
        <taxon>Bacteroidota</taxon>
        <taxon>Cytophagia</taxon>
        <taxon>Cytophagales</taxon>
        <taxon>Cyclobacteriaceae</taxon>
        <taxon>Cyclobacterium</taxon>
    </lineage>
</organism>
<evidence type="ECO:0000313" key="2">
    <source>
        <dbReference type="Proteomes" id="UP000321301"/>
    </source>
</evidence>
<proteinExistence type="predicted"/>
<protein>
    <recommendedName>
        <fullName evidence="3">ClbS/DfsB family four-helix bundle protein</fullName>
    </recommendedName>
</protein>
<dbReference type="PANTHER" id="PTHR40658:SF4">
    <property type="entry name" value="HYPOTHETICAL CYTOSOLIC PROTEIN"/>
    <property type="match status" value="1"/>
</dbReference>
<accession>A0A512CA86</accession>
<dbReference type="SUPFAM" id="SSF109854">
    <property type="entry name" value="DinB/YfiT-like putative metalloenzymes"/>
    <property type="match status" value="1"/>
</dbReference>
<sequence length="165" mass="19438">MPRPKSKIELISLSQGNFDKLIDLVNNYPEEKVNQTFPAGTLNRDIKDVLAHLHQWHLLMLEWYRVGMKGEKPDIPFPGFTWKTLPALNRKIREENKDIPLKETLKLLLHSHLEIHKIMDKHSEEELFEKKRYHWTGTTSLAAYLISNTSSHYDWALKLIKKSLK</sequence>
<evidence type="ECO:0008006" key="3">
    <source>
        <dbReference type="Google" id="ProtNLM"/>
    </source>
</evidence>
<dbReference type="RefSeq" id="WP_020889649.1">
    <property type="nucleotide sequence ID" value="NZ_BJYV01000006.1"/>
</dbReference>
<dbReference type="InterPro" id="IPR012550">
    <property type="entry name" value="DUF1706"/>
</dbReference>
<comment type="caution">
    <text evidence="1">The sequence shown here is derived from an EMBL/GenBank/DDBJ whole genome shotgun (WGS) entry which is preliminary data.</text>
</comment>
<reference evidence="1 2" key="1">
    <citation type="submission" date="2019-07" db="EMBL/GenBank/DDBJ databases">
        <title>Whole genome shotgun sequence of Cyclobacterium qasimii NBRC 106168.</title>
        <authorList>
            <person name="Hosoyama A."/>
            <person name="Uohara A."/>
            <person name="Ohji S."/>
            <person name="Ichikawa N."/>
        </authorList>
    </citation>
    <scope>NUCLEOTIDE SEQUENCE [LARGE SCALE GENOMIC DNA]</scope>
    <source>
        <strain evidence="1 2">NBRC 106168</strain>
    </source>
</reference>
<dbReference type="InterPro" id="IPR034660">
    <property type="entry name" value="DinB/YfiT-like"/>
</dbReference>
<keyword evidence="2" id="KW-1185">Reference proteome</keyword>
<dbReference type="AlphaFoldDB" id="A0A512CA86"/>
<dbReference type="EMBL" id="BJYV01000006">
    <property type="protein sequence ID" value="GEO21123.1"/>
    <property type="molecule type" value="Genomic_DNA"/>
</dbReference>
<evidence type="ECO:0000313" key="1">
    <source>
        <dbReference type="EMBL" id="GEO21123.1"/>
    </source>
</evidence>
<dbReference type="PIRSF" id="PIRSF031551">
    <property type="entry name" value="DUF1706"/>
    <property type="match status" value="1"/>
</dbReference>
<dbReference type="PANTHER" id="PTHR40658">
    <property type="match status" value="1"/>
</dbReference>